<name>A0AB34KK15_9PEZI</name>
<reference evidence="3 4" key="1">
    <citation type="journal article" date="2020" name="Microbiol. Resour. Announc.">
        <title>Draft Genome Sequence of a Cladosporium Species Isolated from the Mesophotic Ascidian Didemnum maculosum.</title>
        <authorList>
            <person name="Gioti A."/>
            <person name="Siaperas R."/>
            <person name="Nikolaivits E."/>
            <person name="Le Goff G."/>
            <person name="Ouazzani J."/>
            <person name="Kotoulas G."/>
            <person name="Topakas E."/>
        </authorList>
    </citation>
    <scope>NUCLEOTIDE SEQUENCE [LARGE SCALE GENOMIC DNA]</scope>
    <source>
        <strain evidence="3 4">TM138-S3</strain>
    </source>
</reference>
<gene>
    <name evidence="3" type="ORF">WHR41_07302</name>
</gene>
<feature type="transmembrane region" description="Helical" evidence="2">
    <location>
        <begin position="50"/>
        <end position="70"/>
    </location>
</feature>
<protein>
    <submittedName>
        <fullName evidence="3">Uncharacterized protein</fullName>
    </submittedName>
</protein>
<dbReference type="GeneID" id="96008745"/>
<evidence type="ECO:0000313" key="3">
    <source>
        <dbReference type="EMBL" id="KAL1584171.1"/>
    </source>
</evidence>
<keyword evidence="2" id="KW-1133">Transmembrane helix</keyword>
<keyword evidence="4" id="KW-1185">Reference proteome</keyword>
<dbReference type="RefSeq" id="XP_069227277.1">
    <property type="nucleotide sequence ID" value="XM_069375907.1"/>
</dbReference>
<accession>A0AB34KK15</accession>
<proteinExistence type="inferred from homology"/>
<dbReference type="InterPro" id="IPR021765">
    <property type="entry name" value="UstYa-like"/>
</dbReference>
<comment type="similarity">
    <text evidence="1">Belongs to the ustYa family.</text>
</comment>
<evidence type="ECO:0000256" key="1">
    <source>
        <dbReference type="ARBA" id="ARBA00035112"/>
    </source>
</evidence>
<keyword evidence="2" id="KW-0812">Transmembrane</keyword>
<evidence type="ECO:0000313" key="4">
    <source>
        <dbReference type="Proteomes" id="UP000803884"/>
    </source>
</evidence>
<sequence length="164" mass="18244">MASLFHWGERYGKVASLGDDHECEELVGSSEGRCQKRSSRIGFVPLQNTILVIVIVLLILELLAGFMLWYRFASCTCVVTRTSPITEDVKITFQEERFNGSLLKENIYRQAASPEVDAAWEGLGVNYRSIAVPETLADQAGLRRDQVKVNKKYGGGYPANVEGL</sequence>
<evidence type="ECO:0000256" key="2">
    <source>
        <dbReference type="SAM" id="Phobius"/>
    </source>
</evidence>
<dbReference type="GO" id="GO:0043386">
    <property type="term" value="P:mycotoxin biosynthetic process"/>
    <property type="evidence" value="ECO:0007669"/>
    <property type="project" value="InterPro"/>
</dbReference>
<dbReference type="AlphaFoldDB" id="A0AB34KK15"/>
<comment type="caution">
    <text evidence="3">The sequence shown here is derived from an EMBL/GenBank/DDBJ whole genome shotgun (WGS) entry which is preliminary data.</text>
</comment>
<dbReference type="Pfam" id="PF11807">
    <property type="entry name" value="UstYa"/>
    <property type="match status" value="1"/>
</dbReference>
<dbReference type="PANTHER" id="PTHR33365:SF13">
    <property type="entry name" value="TAT PATHWAY SIGNAL SEQUENCE"/>
    <property type="match status" value="1"/>
</dbReference>
<dbReference type="Proteomes" id="UP000803884">
    <property type="component" value="Unassembled WGS sequence"/>
</dbReference>
<dbReference type="PANTHER" id="PTHR33365">
    <property type="entry name" value="YALI0B05434P"/>
    <property type="match status" value="1"/>
</dbReference>
<dbReference type="EMBL" id="JAAQHG020000028">
    <property type="protein sequence ID" value="KAL1584171.1"/>
    <property type="molecule type" value="Genomic_DNA"/>
</dbReference>
<keyword evidence="2" id="KW-0472">Membrane</keyword>
<organism evidence="3 4">
    <name type="scientific">Cladosporium halotolerans</name>
    <dbReference type="NCBI Taxonomy" id="1052096"/>
    <lineage>
        <taxon>Eukaryota</taxon>
        <taxon>Fungi</taxon>
        <taxon>Dikarya</taxon>
        <taxon>Ascomycota</taxon>
        <taxon>Pezizomycotina</taxon>
        <taxon>Dothideomycetes</taxon>
        <taxon>Dothideomycetidae</taxon>
        <taxon>Cladosporiales</taxon>
        <taxon>Cladosporiaceae</taxon>
        <taxon>Cladosporium</taxon>
    </lineage>
</organism>